<accession>A0ABM3XKX5</accession>
<dbReference type="InterPro" id="IPR051379">
    <property type="entry name" value="C-type_Lectin_Receptor_IMM"/>
</dbReference>
<dbReference type="RefSeq" id="XP_060049481.1">
    <property type="nucleotide sequence ID" value="XM_060193498.1"/>
</dbReference>
<dbReference type="GeneID" id="132539338"/>
<keyword evidence="2" id="KW-1185">Reference proteome</keyword>
<dbReference type="SUPFAM" id="SSF56436">
    <property type="entry name" value="C-type lectin-like"/>
    <property type="match status" value="1"/>
</dbReference>
<gene>
    <name evidence="3" type="primary">LOC132539338</name>
</gene>
<dbReference type="InterPro" id="IPR016186">
    <property type="entry name" value="C-type_lectin-like/link_sf"/>
</dbReference>
<name>A0ABM3XKX5_ERIEU</name>
<dbReference type="PANTHER" id="PTHR46746:SF3">
    <property type="entry name" value="C-TYPE LECTIN DOMAIN-CONTAINING PROTEIN-RELATED"/>
    <property type="match status" value="1"/>
</dbReference>
<organism evidence="2 3">
    <name type="scientific">Erinaceus europaeus</name>
    <name type="common">Western European hedgehog</name>
    <dbReference type="NCBI Taxonomy" id="9365"/>
    <lineage>
        <taxon>Eukaryota</taxon>
        <taxon>Metazoa</taxon>
        <taxon>Chordata</taxon>
        <taxon>Craniata</taxon>
        <taxon>Vertebrata</taxon>
        <taxon>Euteleostomi</taxon>
        <taxon>Mammalia</taxon>
        <taxon>Eutheria</taxon>
        <taxon>Laurasiatheria</taxon>
        <taxon>Eulipotyphla</taxon>
        <taxon>Erinaceidae</taxon>
        <taxon>Erinaceinae</taxon>
        <taxon>Erinaceus</taxon>
    </lineage>
</organism>
<proteinExistence type="predicted"/>
<dbReference type="InterPro" id="IPR016187">
    <property type="entry name" value="CTDL_fold"/>
</dbReference>
<dbReference type="Gene3D" id="3.10.100.10">
    <property type="entry name" value="Mannose-Binding Protein A, subunit A"/>
    <property type="match status" value="1"/>
</dbReference>
<evidence type="ECO:0000313" key="3">
    <source>
        <dbReference type="RefSeq" id="XP_060049481.1"/>
    </source>
</evidence>
<sequence length="134" mass="15536">MAEEVIYADIKAVRTVGHPRLLQRSVSSNSSTAQKLCPSMDWKLHGGKCYWVAENKKSWNESIKDCAMKNSHLIVIEDSIDMEDWKEIPHEVMKNFRYFLFTIKAKNVEMQKDMFPVVINKSVLEISELDNISQ</sequence>
<keyword evidence="1" id="KW-0430">Lectin</keyword>
<dbReference type="Proteomes" id="UP001652624">
    <property type="component" value="Chromosome 7"/>
</dbReference>
<protein>
    <submittedName>
        <fullName evidence="3">C-type lectin-like domain family 1</fullName>
    </submittedName>
</protein>
<evidence type="ECO:0000313" key="2">
    <source>
        <dbReference type="Proteomes" id="UP001652624"/>
    </source>
</evidence>
<reference evidence="3" key="1">
    <citation type="submission" date="2025-08" db="UniProtKB">
        <authorList>
            <consortium name="RefSeq"/>
        </authorList>
    </citation>
    <scope>IDENTIFICATION</scope>
</reference>
<evidence type="ECO:0000256" key="1">
    <source>
        <dbReference type="ARBA" id="ARBA00022734"/>
    </source>
</evidence>
<dbReference type="PANTHER" id="PTHR46746">
    <property type="entry name" value="KILLER CELL LECTIN-LIKE RECEPTOR SUBFAMILY F MEMBER 2"/>
    <property type="match status" value="1"/>
</dbReference>